<dbReference type="EC" id="2.7.7.65" evidence="1"/>
<dbReference type="EMBL" id="JBEFLD010000003">
    <property type="protein sequence ID" value="MEQ6290409.1"/>
    <property type="molecule type" value="Genomic_DNA"/>
</dbReference>
<protein>
    <recommendedName>
        <fullName evidence="1">diguanylate cyclase</fullName>
        <ecNumber evidence="1">2.7.7.65</ecNumber>
    </recommendedName>
</protein>
<dbReference type="Gene3D" id="3.30.70.270">
    <property type="match status" value="1"/>
</dbReference>
<dbReference type="SUPFAM" id="SSF55073">
    <property type="entry name" value="Nucleotide cyclase"/>
    <property type="match status" value="1"/>
</dbReference>
<feature type="domain" description="GGDEF" evidence="4">
    <location>
        <begin position="362"/>
        <end position="494"/>
    </location>
</feature>
<dbReference type="SMART" id="SM00267">
    <property type="entry name" value="GGDEF"/>
    <property type="match status" value="1"/>
</dbReference>
<sequence length="494" mass="55204">MTLCADLPHSAAMKMADAYHSVSFRRLWRNGTTTHKSAFFTAWLLSTLLSIMLGLASVIYAWSGLEVPFGGAVLYVTVYPPLLICTWWALCFGWGWGALPAYLSTLTLALYAGMPWYWALLFACGNPIGLGVMVLGYRAIAMPCSLFSWRALVFFLQMAFVGSMFSSAAALVWCYTNRVDQVALFAIWQGWWLGNFLQNALLVAPLLALTWPRVEVWLAAHQQLLSIQPTESRKLVLQLMGALIIGVLIYALTTIWLGTESVQAEMHSQSVAKLSFAADRLSAMIWAFFWVIAFVSVFMGMFGYQMFLHWHRTNNLLLEQLGRANAELAEQARTDGLTGLANRQSTNQALAECWHNSRLRGERAALLMLDIDLFKHINDRHGHMAGDKAIRMVAGLLRREVRSSDLAGRFGGEEFVLLLRRCECETALEVAERVRQRVEAALINEGSASVQLTISIGVAMAHHDDSDVDHWLRRADAALYEAKHLGRNRVILAA</sequence>
<evidence type="ECO:0000256" key="1">
    <source>
        <dbReference type="ARBA" id="ARBA00012528"/>
    </source>
</evidence>
<feature type="transmembrane region" description="Helical" evidence="3">
    <location>
        <begin position="235"/>
        <end position="257"/>
    </location>
</feature>
<evidence type="ECO:0000256" key="3">
    <source>
        <dbReference type="SAM" id="Phobius"/>
    </source>
</evidence>
<dbReference type="PANTHER" id="PTHR45138">
    <property type="entry name" value="REGULATORY COMPONENTS OF SENSORY TRANSDUCTION SYSTEM"/>
    <property type="match status" value="1"/>
</dbReference>
<keyword evidence="5" id="KW-0548">Nucleotidyltransferase</keyword>
<reference evidence="5" key="1">
    <citation type="submission" date="2024-06" db="EMBL/GenBank/DDBJ databases">
        <title>Genome sequence of Vogesella sp. MAHUQ-64.</title>
        <authorList>
            <person name="Huq M.A."/>
        </authorList>
    </citation>
    <scope>NUCLEOTIDE SEQUENCE</scope>
    <source>
        <strain evidence="5">MAHUQ-64</strain>
    </source>
</reference>
<evidence type="ECO:0000256" key="2">
    <source>
        <dbReference type="ARBA" id="ARBA00034247"/>
    </source>
</evidence>
<dbReference type="RefSeq" id="WP_349585880.1">
    <property type="nucleotide sequence ID" value="NZ_JBEFLD010000003.1"/>
</dbReference>
<feature type="transmembrane region" description="Helical" evidence="3">
    <location>
        <begin position="283"/>
        <end position="304"/>
    </location>
</feature>
<keyword evidence="3" id="KW-0812">Transmembrane</keyword>
<dbReference type="InterPro" id="IPR050469">
    <property type="entry name" value="Diguanylate_Cyclase"/>
</dbReference>
<dbReference type="GO" id="GO:0052621">
    <property type="term" value="F:diguanylate cyclase activity"/>
    <property type="evidence" value="ECO:0007669"/>
    <property type="project" value="UniProtKB-EC"/>
</dbReference>
<dbReference type="NCBIfam" id="TIGR00254">
    <property type="entry name" value="GGDEF"/>
    <property type="match status" value="1"/>
</dbReference>
<dbReference type="InterPro" id="IPR043128">
    <property type="entry name" value="Rev_trsase/Diguanyl_cyclase"/>
</dbReference>
<feature type="transmembrane region" description="Helical" evidence="3">
    <location>
        <begin position="152"/>
        <end position="176"/>
    </location>
</feature>
<evidence type="ECO:0000313" key="6">
    <source>
        <dbReference type="Proteomes" id="UP001433638"/>
    </source>
</evidence>
<keyword evidence="6" id="KW-1185">Reference proteome</keyword>
<feature type="transmembrane region" description="Helical" evidence="3">
    <location>
        <begin position="38"/>
        <end position="60"/>
    </location>
</feature>
<feature type="transmembrane region" description="Helical" evidence="3">
    <location>
        <begin position="116"/>
        <end position="140"/>
    </location>
</feature>
<proteinExistence type="predicted"/>
<comment type="caution">
    <text evidence="5">The sequence shown here is derived from an EMBL/GenBank/DDBJ whole genome shotgun (WGS) entry which is preliminary data.</text>
</comment>
<dbReference type="InterPro" id="IPR029787">
    <property type="entry name" value="Nucleotide_cyclase"/>
</dbReference>
<feature type="transmembrane region" description="Helical" evidence="3">
    <location>
        <begin position="196"/>
        <end position="214"/>
    </location>
</feature>
<dbReference type="InterPro" id="IPR000160">
    <property type="entry name" value="GGDEF_dom"/>
</dbReference>
<gene>
    <name evidence="5" type="ORF">ABNW52_07255</name>
</gene>
<keyword evidence="3" id="KW-0472">Membrane</keyword>
<dbReference type="PANTHER" id="PTHR45138:SF9">
    <property type="entry name" value="DIGUANYLATE CYCLASE DGCM-RELATED"/>
    <property type="match status" value="1"/>
</dbReference>
<dbReference type="Proteomes" id="UP001433638">
    <property type="component" value="Unassembled WGS sequence"/>
</dbReference>
<comment type="catalytic activity">
    <reaction evidence="2">
        <text>2 GTP = 3',3'-c-di-GMP + 2 diphosphate</text>
        <dbReference type="Rhea" id="RHEA:24898"/>
        <dbReference type="ChEBI" id="CHEBI:33019"/>
        <dbReference type="ChEBI" id="CHEBI:37565"/>
        <dbReference type="ChEBI" id="CHEBI:58805"/>
        <dbReference type="EC" id="2.7.7.65"/>
    </reaction>
</comment>
<name>A0ABV1M2D8_9NEIS</name>
<accession>A0ABV1M2D8</accession>
<keyword evidence="3" id="KW-1133">Transmembrane helix</keyword>
<keyword evidence="5" id="KW-0808">Transferase</keyword>
<evidence type="ECO:0000313" key="5">
    <source>
        <dbReference type="EMBL" id="MEQ6290409.1"/>
    </source>
</evidence>
<dbReference type="PROSITE" id="PS50887">
    <property type="entry name" value="GGDEF"/>
    <property type="match status" value="1"/>
</dbReference>
<dbReference type="Pfam" id="PF00990">
    <property type="entry name" value="GGDEF"/>
    <property type="match status" value="1"/>
</dbReference>
<dbReference type="CDD" id="cd01949">
    <property type="entry name" value="GGDEF"/>
    <property type="match status" value="1"/>
</dbReference>
<evidence type="ECO:0000259" key="4">
    <source>
        <dbReference type="PROSITE" id="PS50887"/>
    </source>
</evidence>
<feature type="transmembrane region" description="Helical" evidence="3">
    <location>
        <begin position="72"/>
        <end position="96"/>
    </location>
</feature>
<organism evidence="5 6">
    <name type="scientific">Vogesella oryzagri</name>
    <dbReference type="NCBI Taxonomy" id="3160864"/>
    <lineage>
        <taxon>Bacteria</taxon>
        <taxon>Pseudomonadati</taxon>
        <taxon>Pseudomonadota</taxon>
        <taxon>Betaproteobacteria</taxon>
        <taxon>Neisseriales</taxon>
        <taxon>Chromobacteriaceae</taxon>
        <taxon>Vogesella</taxon>
    </lineage>
</organism>